<dbReference type="AlphaFoldDB" id="A0A2U1ZRX5"/>
<accession>A0A2U1ZRX5</accession>
<dbReference type="PANTHER" id="PTHR37313">
    <property type="entry name" value="UPF0749 PROTEIN RV1825"/>
    <property type="match status" value="1"/>
</dbReference>
<proteinExistence type="inferred from homology"/>
<comment type="similarity">
    <text evidence="1">Belongs to the UPF0749 family.</text>
</comment>
<keyword evidence="3" id="KW-0472">Membrane</keyword>
<gene>
    <name evidence="4" type="ORF">C8046_02180</name>
</gene>
<feature type="region of interest" description="Disordered" evidence="2">
    <location>
        <begin position="264"/>
        <end position="293"/>
    </location>
</feature>
<reference evidence="4 5" key="1">
    <citation type="submission" date="2018-03" db="EMBL/GenBank/DDBJ databases">
        <title>Genome assembly of novel Miniimonas species PCH200.</title>
        <authorList>
            <person name="Thakur V."/>
            <person name="Kumar V."/>
            <person name="Singh D."/>
        </authorList>
    </citation>
    <scope>NUCLEOTIDE SEQUENCE [LARGE SCALE GENOMIC DNA]</scope>
    <source>
        <strain evidence="4 5">PCH200</strain>
    </source>
</reference>
<name>A0A2U1ZRX5_9MICO</name>
<evidence type="ECO:0000256" key="2">
    <source>
        <dbReference type="SAM" id="MobiDB-lite"/>
    </source>
</evidence>
<keyword evidence="3" id="KW-1133">Transmembrane helix</keyword>
<dbReference type="Gene3D" id="3.30.70.1880">
    <property type="entry name" value="Protein of unknown function DUF881"/>
    <property type="match status" value="1"/>
</dbReference>
<comment type="caution">
    <text evidence="4">The sequence shown here is derived from an EMBL/GenBank/DDBJ whole genome shotgun (WGS) entry which is preliminary data.</text>
</comment>
<evidence type="ECO:0000256" key="3">
    <source>
        <dbReference type="SAM" id="Phobius"/>
    </source>
</evidence>
<keyword evidence="5" id="KW-1185">Reference proteome</keyword>
<keyword evidence="3" id="KW-0812">Transmembrane</keyword>
<dbReference type="InterPro" id="IPR010273">
    <property type="entry name" value="DUF881"/>
</dbReference>
<evidence type="ECO:0000313" key="4">
    <source>
        <dbReference type="EMBL" id="PWD49693.1"/>
    </source>
</evidence>
<dbReference type="EMBL" id="PYHR01000002">
    <property type="protein sequence ID" value="PWD49693.1"/>
    <property type="molecule type" value="Genomic_DNA"/>
</dbReference>
<feature type="region of interest" description="Disordered" evidence="2">
    <location>
        <begin position="1"/>
        <end position="31"/>
    </location>
</feature>
<organism evidence="4 5">
    <name type="scientific">Serinibacter arcticus</name>
    <dbReference type="NCBI Taxonomy" id="1655435"/>
    <lineage>
        <taxon>Bacteria</taxon>
        <taxon>Bacillati</taxon>
        <taxon>Actinomycetota</taxon>
        <taxon>Actinomycetes</taxon>
        <taxon>Micrococcales</taxon>
        <taxon>Beutenbergiaceae</taxon>
        <taxon>Serinibacter</taxon>
    </lineage>
</organism>
<feature type="compositionally biased region" description="Basic residues" evidence="2">
    <location>
        <begin position="22"/>
        <end position="31"/>
    </location>
</feature>
<dbReference type="Pfam" id="PF05949">
    <property type="entry name" value="DUF881"/>
    <property type="match status" value="1"/>
</dbReference>
<dbReference type="Proteomes" id="UP000245166">
    <property type="component" value="Unassembled WGS sequence"/>
</dbReference>
<feature type="compositionally biased region" description="Acidic residues" evidence="2">
    <location>
        <begin position="271"/>
        <end position="280"/>
    </location>
</feature>
<dbReference type="GO" id="GO:0005886">
    <property type="term" value="C:plasma membrane"/>
    <property type="evidence" value="ECO:0007669"/>
    <property type="project" value="TreeGrafter"/>
</dbReference>
<dbReference type="PANTHER" id="PTHR37313:SF1">
    <property type="entry name" value="UPF0749 PROTEIN RV1823"/>
    <property type="match status" value="1"/>
</dbReference>
<feature type="transmembrane region" description="Helical" evidence="3">
    <location>
        <begin position="38"/>
        <end position="58"/>
    </location>
</feature>
<protein>
    <submittedName>
        <fullName evidence="4">DUF881 domain-containing protein</fullName>
    </submittedName>
</protein>
<evidence type="ECO:0000313" key="5">
    <source>
        <dbReference type="Proteomes" id="UP000245166"/>
    </source>
</evidence>
<evidence type="ECO:0000256" key="1">
    <source>
        <dbReference type="ARBA" id="ARBA00009108"/>
    </source>
</evidence>
<sequence length="293" mass="30442">MTLLREVTESPLDPSYAEAARRQRTGHHHAAARGTQRILTLVLAVALGIGLVTAIVSLREPTGVRDRARELLVGQVEERSALQEQLTTDNAALTAEIAQLSTLALGTTDPALVAQLEVLGIVSGVTPVEGDAYVLTFSDSQQAAQDPAAYPEERVTAVDLQIVVNALWAGGAEAITVNGTRVSGSGAIRGAGSAILVDLVPVTSPYEVIAIGDVGDVRRSVASSSAAAHMSVLRDRYRIGITSGTRDDVRMPGVRTTQPRFAVALGTGETGDGDGDDQPPEELAPPGAGGEIQ</sequence>